<organism evidence="7 8">
    <name type="scientific">Advenella faeciporci</name>
    <dbReference type="NCBI Taxonomy" id="797535"/>
    <lineage>
        <taxon>Bacteria</taxon>
        <taxon>Pseudomonadati</taxon>
        <taxon>Pseudomonadota</taxon>
        <taxon>Betaproteobacteria</taxon>
        <taxon>Burkholderiales</taxon>
        <taxon>Alcaligenaceae</taxon>
    </lineage>
</organism>
<dbReference type="GO" id="GO:0005829">
    <property type="term" value="C:cytosol"/>
    <property type="evidence" value="ECO:0007669"/>
    <property type="project" value="TreeGrafter"/>
</dbReference>
<comment type="catalytic activity">
    <reaction evidence="1">
        <text>2-phosphoglycolate + H2O = glycolate + phosphate</text>
        <dbReference type="Rhea" id="RHEA:14369"/>
        <dbReference type="ChEBI" id="CHEBI:15377"/>
        <dbReference type="ChEBI" id="CHEBI:29805"/>
        <dbReference type="ChEBI" id="CHEBI:43474"/>
        <dbReference type="ChEBI" id="CHEBI:58033"/>
        <dbReference type="EC" id="3.1.3.18"/>
    </reaction>
</comment>
<reference evidence="7" key="1">
    <citation type="journal article" date="2014" name="Int. J. Syst. Evol. Microbiol.">
        <title>Complete genome sequence of Corynebacterium casei LMG S-19264T (=DSM 44701T), isolated from a smear-ripened cheese.</title>
        <authorList>
            <consortium name="US DOE Joint Genome Institute (JGI-PGF)"/>
            <person name="Walter F."/>
            <person name="Albersmeier A."/>
            <person name="Kalinowski J."/>
            <person name="Ruckert C."/>
        </authorList>
    </citation>
    <scope>NUCLEOTIDE SEQUENCE</scope>
    <source>
        <strain evidence="7">KCTC 23732</strain>
    </source>
</reference>
<dbReference type="GO" id="GO:0006281">
    <property type="term" value="P:DNA repair"/>
    <property type="evidence" value="ECO:0007669"/>
    <property type="project" value="TreeGrafter"/>
</dbReference>
<sequence length="225" mass="24845">MRYSLVVFDWDGTVIDSTQSIVQAIQSACRDLGLEVPSAAQARWVIGLSLESALYKVVPTLTAEQLPEFIRRYKFHYFTRDPDLCLFDGISTLFEELRDNGVTMAVATGKSRVGLDRVLEQKKLGHYFAATRTADETFSKPHPQMLNELMETLAIPAEETVMIGDTSHDILMAHNAGVESIAVTYGAHSLRELNESKPTRIVDDVAGLAGLLQMHCKTNGSQALS</sequence>
<keyword evidence="5" id="KW-0113">Calvin cycle</keyword>
<comment type="caution">
    <text evidence="7">The sequence shown here is derived from an EMBL/GenBank/DDBJ whole genome shotgun (WGS) entry which is preliminary data.</text>
</comment>
<evidence type="ECO:0000313" key="8">
    <source>
        <dbReference type="Proteomes" id="UP000608345"/>
    </source>
</evidence>
<dbReference type="NCBIfam" id="TIGR01662">
    <property type="entry name" value="HAD-SF-IIIA"/>
    <property type="match status" value="1"/>
</dbReference>
<dbReference type="AlphaFoldDB" id="A0A918MWN7"/>
<dbReference type="SUPFAM" id="SSF56784">
    <property type="entry name" value="HAD-like"/>
    <property type="match status" value="1"/>
</dbReference>
<protein>
    <recommendedName>
        <fullName evidence="4">phosphoglycolate phosphatase</fullName>
        <ecNumber evidence="4">3.1.3.18</ecNumber>
    </recommendedName>
</protein>
<name>A0A918MWN7_9BURK</name>
<dbReference type="InterPro" id="IPR050155">
    <property type="entry name" value="HAD-like_hydrolase_sf"/>
</dbReference>
<gene>
    <name evidence="7" type="ORF">GCM10011450_03300</name>
</gene>
<keyword evidence="7" id="KW-0378">Hydrolase</keyword>
<dbReference type="InterPro" id="IPR023214">
    <property type="entry name" value="HAD_sf"/>
</dbReference>
<evidence type="ECO:0000256" key="5">
    <source>
        <dbReference type="ARBA" id="ARBA00022567"/>
    </source>
</evidence>
<dbReference type="NCBIfam" id="TIGR01549">
    <property type="entry name" value="HAD-SF-IA-v1"/>
    <property type="match status" value="1"/>
</dbReference>
<dbReference type="EC" id="3.1.3.18" evidence="4"/>
<comment type="function">
    <text evidence="6">Specifically catalyzes the dephosphorylation of 2-phosphoglycolate. Is involved in the dissimilation of the intracellular 2-phosphoglycolate formed during the DNA repair of 3'-phosphoglycolate ends, a major class of DNA lesions induced by oxidative stress.</text>
</comment>
<dbReference type="PANTHER" id="PTHR43434:SF24">
    <property type="entry name" value="HYDROLASE-RELATED"/>
    <property type="match status" value="1"/>
</dbReference>
<keyword evidence="8" id="KW-1185">Reference proteome</keyword>
<dbReference type="FunFam" id="3.40.50.1000:FF:000022">
    <property type="entry name" value="Phosphoglycolate phosphatase"/>
    <property type="match status" value="1"/>
</dbReference>
<dbReference type="Pfam" id="PF13419">
    <property type="entry name" value="HAD_2"/>
    <property type="match status" value="1"/>
</dbReference>
<accession>A0A918MWN7</accession>
<dbReference type="Gene3D" id="1.10.150.240">
    <property type="entry name" value="Putative phosphatase, domain 2"/>
    <property type="match status" value="1"/>
</dbReference>
<comment type="subunit">
    <text evidence="3">Homotrimer.</text>
</comment>
<dbReference type="GO" id="GO:0008967">
    <property type="term" value="F:phosphoglycolate phosphatase activity"/>
    <property type="evidence" value="ECO:0007669"/>
    <property type="project" value="UniProtKB-EC"/>
</dbReference>
<evidence type="ECO:0000256" key="1">
    <source>
        <dbReference type="ARBA" id="ARBA00000830"/>
    </source>
</evidence>
<dbReference type="InterPro" id="IPR023198">
    <property type="entry name" value="PGP-like_dom2"/>
</dbReference>
<evidence type="ECO:0000256" key="4">
    <source>
        <dbReference type="ARBA" id="ARBA00013078"/>
    </source>
</evidence>
<dbReference type="InterPro" id="IPR006439">
    <property type="entry name" value="HAD-SF_hydro_IA"/>
</dbReference>
<dbReference type="InterPro" id="IPR041492">
    <property type="entry name" value="HAD_2"/>
</dbReference>
<dbReference type="EMBL" id="BMYS01000001">
    <property type="protein sequence ID" value="GGW76782.1"/>
    <property type="molecule type" value="Genomic_DNA"/>
</dbReference>
<evidence type="ECO:0000256" key="3">
    <source>
        <dbReference type="ARBA" id="ARBA00011233"/>
    </source>
</evidence>
<dbReference type="SFLD" id="SFLDG01129">
    <property type="entry name" value="C1.5:_HAD__Beta-PGM__Phosphata"/>
    <property type="match status" value="1"/>
</dbReference>
<comment type="pathway">
    <text evidence="2">Organic acid metabolism; glycolate biosynthesis; glycolate from 2-phosphoglycolate: step 1/1.</text>
</comment>
<dbReference type="PANTHER" id="PTHR43434">
    <property type="entry name" value="PHOSPHOGLYCOLATE PHOSPHATASE"/>
    <property type="match status" value="1"/>
</dbReference>
<reference evidence="7" key="2">
    <citation type="submission" date="2020-09" db="EMBL/GenBank/DDBJ databases">
        <authorList>
            <person name="Sun Q."/>
            <person name="Kim S."/>
        </authorList>
    </citation>
    <scope>NUCLEOTIDE SEQUENCE</scope>
    <source>
        <strain evidence="7">KCTC 23732</strain>
    </source>
</reference>
<evidence type="ECO:0000256" key="2">
    <source>
        <dbReference type="ARBA" id="ARBA00004818"/>
    </source>
</evidence>
<dbReference type="Gene3D" id="3.40.50.1000">
    <property type="entry name" value="HAD superfamily/HAD-like"/>
    <property type="match status" value="1"/>
</dbReference>
<dbReference type="RefSeq" id="WP_189383689.1">
    <property type="nucleotide sequence ID" value="NZ_BAABFY010000002.1"/>
</dbReference>
<dbReference type="SFLD" id="SFLDS00003">
    <property type="entry name" value="Haloacid_Dehalogenase"/>
    <property type="match status" value="1"/>
</dbReference>
<dbReference type="InterPro" id="IPR006549">
    <property type="entry name" value="HAD-SF_hydro_IIIA"/>
</dbReference>
<evidence type="ECO:0000313" key="7">
    <source>
        <dbReference type="EMBL" id="GGW76782.1"/>
    </source>
</evidence>
<evidence type="ECO:0000256" key="6">
    <source>
        <dbReference type="ARBA" id="ARBA00059247"/>
    </source>
</evidence>
<dbReference type="GO" id="GO:0019253">
    <property type="term" value="P:reductive pentose-phosphate cycle"/>
    <property type="evidence" value="ECO:0007669"/>
    <property type="project" value="UniProtKB-KW"/>
</dbReference>
<dbReference type="InterPro" id="IPR036412">
    <property type="entry name" value="HAD-like_sf"/>
</dbReference>
<dbReference type="SFLD" id="SFLDG01135">
    <property type="entry name" value="C1.5.6:_HAD__Beta-PGM__Phospha"/>
    <property type="match status" value="1"/>
</dbReference>
<proteinExistence type="predicted"/>
<dbReference type="Proteomes" id="UP000608345">
    <property type="component" value="Unassembled WGS sequence"/>
</dbReference>